<name>A0AAE1A3S5_9GAST</name>
<gene>
    <name evidence="1" type="ORF">RRG08_013667</name>
</gene>
<dbReference type="AlphaFoldDB" id="A0AAE1A3S5"/>
<dbReference type="EMBL" id="JAWDGP010002817">
    <property type="protein sequence ID" value="KAK3779712.1"/>
    <property type="molecule type" value="Genomic_DNA"/>
</dbReference>
<reference evidence="1" key="1">
    <citation type="journal article" date="2023" name="G3 (Bethesda)">
        <title>A reference genome for the long-term kleptoplast-retaining sea slug Elysia crispata morphotype clarki.</title>
        <authorList>
            <person name="Eastman K.E."/>
            <person name="Pendleton A.L."/>
            <person name="Shaikh M.A."/>
            <person name="Suttiyut T."/>
            <person name="Ogas R."/>
            <person name="Tomko P."/>
            <person name="Gavelis G."/>
            <person name="Widhalm J.R."/>
            <person name="Wisecaver J.H."/>
        </authorList>
    </citation>
    <scope>NUCLEOTIDE SEQUENCE</scope>
    <source>
        <strain evidence="1">ECLA1</strain>
    </source>
</reference>
<comment type="caution">
    <text evidence="1">The sequence shown here is derived from an EMBL/GenBank/DDBJ whole genome shotgun (WGS) entry which is preliminary data.</text>
</comment>
<proteinExistence type="predicted"/>
<evidence type="ECO:0000313" key="1">
    <source>
        <dbReference type="EMBL" id="KAK3779712.1"/>
    </source>
</evidence>
<protein>
    <submittedName>
        <fullName evidence="1">Uncharacterized protein</fullName>
    </submittedName>
</protein>
<dbReference type="Proteomes" id="UP001283361">
    <property type="component" value="Unassembled WGS sequence"/>
</dbReference>
<organism evidence="1 2">
    <name type="scientific">Elysia crispata</name>
    <name type="common">lettuce slug</name>
    <dbReference type="NCBI Taxonomy" id="231223"/>
    <lineage>
        <taxon>Eukaryota</taxon>
        <taxon>Metazoa</taxon>
        <taxon>Spiralia</taxon>
        <taxon>Lophotrochozoa</taxon>
        <taxon>Mollusca</taxon>
        <taxon>Gastropoda</taxon>
        <taxon>Heterobranchia</taxon>
        <taxon>Euthyneura</taxon>
        <taxon>Panpulmonata</taxon>
        <taxon>Sacoglossa</taxon>
        <taxon>Placobranchoidea</taxon>
        <taxon>Plakobranchidae</taxon>
        <taxon>Elysia</taxon>
    </lineage>
</organism>
<evidence type="ECO:0000313" key="2">
    <source>
        <dbReference type="Proteomes" id="UP001283361"/>
    </source>
</evidence>
<sequence length="171" mass="19814">MYKHHQARKHQKADEDLTRILQCIEAGTLSTKEVERLGLAQQDRIHVRQILNLKMEQRVLQKRIKNHRGNESVKLMVSQILRLTAIIQDKDLGIRQYEIVVLCKYGIKLGKLHQPTARTGSPDFTVGQPRLYDRSDQRSVTRLPGHFVESNTPEQQQRLLRSILSFCPVLS</sequence>
<keyword evidence="2" id="KW-1185">Reference proteome</keyword>
<accession>A0AAE1A3S5</accession>